<gene>
    <name evidence="3" type="ORF">SBX37_21570</name>
    <name evidence="4" type="ORF">VIM7927_03408</name>
</gene>
<feature type="domain" description="Serine aminopeptidase S33" evidence="2">
    <location>
        <begin position="120"/>
        <end position="274"/>
    </location>
</feature>
<dbReference type="Proteomes" id="UP001283366">
    <property type="component" value="Unassembled WGS sequence"/>
</dbReference>
<dbReference type="EMBL" id="FXXI01000008">
    <property type="protein sequence ID" value="SMS02094.1"/>
    <property type="molecule type" value="Genomic_DNA"/>
</dbReference>
<proteinExistence type="predicted"/>
<reference evidence="4 5" key="1">
    <citation type="submission" date="2017-05" db="EMBL/GenBank/DDBJ databases">
        <authorList>
            <person name="Song R."/>
            <person name="Chenine A.L."/>
            <person name="Ruprecht R.M."/>
        </authorList>
    </citation>
    <scope>NUCLEOTIDE SEQUENCE [LARGE SCALE GENOMIC DNA]</scope>
    <source>
        <strain evidence="4 5">CECT 7927</strain>
    </source>
</reference>
<dbReference type="AlphaFoldDB" id="A0A1Y6IWR1"/>
<name>A0A1Y6IWR1_9VIBR</name>
<evidence type="ECO:0000259" key="2">
    <source>
        <dbReference type="Pfam" id="PF12146"/>
    </source>
</evidence>
<dbReference type="InterPro" id="IPR029058">
    <property type="entry name" value="AB_hydrolase_fold"/>
</dbReference>
<evidence type="ECO:0000313" key="6">
    <source>
        <dbReference type="Proteomes" id="UP001283366"/>
    </source>
</evidence>
<protein>
    <submittedName>
        <fullName evidence="3 4">Alpha/beta hydrolase</fullName>
    </submittedName>
</protein>
<keyword evidence="1" id="KW-0732">Signal</keyword>
<dbReference type="Proteomes" id="UP000196125">
    <property type="component" value="Unassembled WGS sequence"/>
</dbReference>
<dbReference type="PANTHER" id="PTHR43265:SF1">
    <property type="entry name" value="ESTERASE ESTD"/>
    <property type="match status" value="1"/>
</dbReference>
<keyword evidence="4" id="KW-0378">Hydrolase</keyword>
<dbReference type="PANTHER" id="PTHR43265">
    <property type="entry name" value="ESTERASE ESTD"/>
    <property type="match status" value="1"/>
</dbReference>
<dbReference type="RefSeq" id="WP_143693271.1">
    <property type="nucleotide sequence ID" value="NZ_AP024884.1"/>
</dbReference>
<organism evidence="4 5">
    <name type="scientific">Vibrio mangrovi</name>
    <dbReference type="NCBI Taxonomy" id="474394"/>
    <lineage>
        <taxon>Bacteria</taxon>
        <taxon>Pseudomonadati</taxon>
        <taxon>Pseudomonadota</taxon>
        <taxon>Gammaproteobacteria</taxon>
        <taxon>Vibrionales</taxon>
        <taxon>Vibrionaceae</taxon>
        <taxon>Vibrio</taxon>
    </lineage>
</organism>
<keyword evidence="6" id="KW-1185">Reference proteome</keyword>
<feature type="chain" id="PRO_5012079847" evidence="1">
    <location>
        <begin position="25"/>
        <end position="309"/>
    </location>
</feature>
<dbReference type="GO" id="GO:0052689">
    <property type="term" value="F:carboxylic ester hydrolase activity"/>
    <property type="evidence" value="ECO:0007669"/>
    <property type="project" value="TreeGrafter"/>
</dbReference>
<dbReference type="Gene3D" id="3.40.50.1820">
    <property type="entry name" value="alpha/beta hydrolase"/>
    <property type="match status" value="1"/>
</dbReference>
<accession>A0A1Y6IWR1</accession>
<feature type="signal peptide" evidence="1">
    <location>
        <begin position="1"/>
        <end position="24"/>
    </location>
</feature>
<evidence type="ECO:0000313" key="5">
    <source>
        <dbReference type="Proteomes" id="UP000196125"/>
    </source>
</evidence>
<dbReference type="PROSITE" id="PS51257">
    <property type="entry name" value="PROKAR_LIPOPROTEIN"/>
    <property type="match status" value="1"/>
</dbReference>
<evidence type="ECO:0000256" key="1">
    <source>
        <dbReference type="SAM" id="SignalP"/>
    </source>
</evidence>
<dbReference type="SUPFAM" id="SSF53474">
    <property type="entry name" value="alpha/beta-Hydrolases"/>
    <property type="match status" value="1"/>
</dbReference>
<sequence length="309" mass="34254">MPRTLTGKLFNLPFLILLSSCTTAVNKSPEDLTATTARGDGTFIHWQLNAISSDTSQPLLLVAQGSGCLPTRANKNIELLRRVLPEYAILTIEKYGVNPEVIPKDPMNSCSSEFYANHTVTRRVEDARLVLHDLQARNLWHGNLILFGGSEGGAVVSILSHEIDAVDAVVVFSTGTGMTMAEFFPQIVPPPVAKQMQAVFEQARANPMSQEIVGGNSLRWWADILDRRLSDDLLKSSVPVLLIHGENDRHAPVAAARATQSAFAFAGESEHLTYWELPHRDHQMRDEEGKSHLETVFDQVAAWIRTQMY</sequence>
<dbReference type="InterPro" id="IPR022742">
    <property type="entry name" value="Hydrolase_4"/>
</dbReference>
<reference evidence="3 6" key="2">
    <citation type="submission" date="2023-11" db="EMBL/GenBank/DDBJ databases">
        <title>Plant-associative lifestyle of Vibrio porteresiae and its evolutionary dynamics.</title>
        <authorList>
            <person name="Rameshkumar N."/>
            <person name="Kirti K."/>
        </authorList>
    </citation>
    <scope>NUCLEOTIDE SEQUENCE [LARGE SCALE GENOMIC DNA]</scope>
    <source>
        <strain evidence="3 6">MSSRF38</strain>
    </source>
</reference>
<dbReference type="InterPro" id="IPR053145">
    <property type="entry name" value="AB_hydrolase_Est10"/>
</dbReference>
<dbReference type="OrthoDB" id="7595824at2"/>
<dbReference type="EMBL" id="JAWRCO010000002">
    <property type="protein sequence ID" value="MDW6005464.1"/>
    <property type="molecule type" value="Genomic_DNA"/>
</dbReference>
<dbReference type="Pfam" id="PF12146">
    <property type="entry name" value="Hydrolase_4"/>
    <property type="match status" value="1"/>
</dbReference>
<evidence type="ECO:0000313" key="3">
    <source>
        <dbReference type="EMBL" id="MDW6005464.1"/>
    </source>
</evidence>
<evidence type="ECO:0000313" key="4">
    <source>
        <dbReference type="EMBL" id="SMS02094.1"/>
    </source>
</evidence>